<dbReference type="EMBL" id="CP000352">
    <property type="protein sequence ID" value="ABF09537.1"/>
    <property type="molecule type" value="Genomic_DNA"/>
</dbReference>
<accession>Q1LJY9</accession>
<dbReference type="HOGENOM" id="CLU_1947043_0_0_4"/>
<reference evidence="4" key="1">
    <citation type="journal article" date="2010" name="PLoS ONE">
        <title>The complete genome sequence of Cupriavidus metallidurans strain CH34, a master survivalist in harsh and anthropogenic environments.</title>
        <authorList>
            <person name="Janssen P.J."/>
            <person name="Van Houdt R."/>
            <person name="Moors H."/>
            <person name="Monsieurs P."/>
            <person name="Morin N."/>
            <person name="Michaux A."/>
            <person name="Benotmane M.A."/>
            <person name="Leys N."/>
            <person name="Vallaeys T."/>
            <person name="Lapidus A."/>
            <person name="Monchy S."/>
            <person name="Medigue C."/>
            <person name="Taghavi S."/>
            <person name="McCorkle S."/>
            <person name="Dunn J."/>
            <person name="van der Lelie D."/>
            <person name="Mergeay M."/>
        </authorList>
    </citation>
    <scope>NUCLEOTIDE SEQUENCE [LARGE SCALE GENOMIC DNA]</scope>
    <source>
        <strain evidence="4">ATCC 43123 / DSM 2839 / NBRC 102507 / CH34</strain>
    </source>
</reference>
<feature type="region of interest" description="Disordered" evidence="1">
    <location>
        <begin position="81"/>
        <end position="101"/>
    </location>
</feature>
<keyword evidence="2" id="KW-0472">Membrane</keyword>
<keyword evidence="2" id="KW-1133">Transmembrane helix</keyword>
<dbReference type="STRING" id="266264.Rmet_2664"/>
<evidence type="ECO:0000256" key="1">
    <source>
        <dbReference type="SAM" id="MobiDB-lite"/>
    </source>
</evidence>
<keyword evidence="2" id="KW-0812">Transmembrane</keyword>
<protein>
    <submittedName>
        <fullName evidence="3">Uncharacterized protein</fullName>
    </submittedName>
</protein>
<feature type="transmembrane region" description="Helical" evidence="2">
    <location>
        <begin position="56"/>
        <end position="78"/>
    </location>
</feature>
<evidence type="ECO:0000256" key="2">
    <source>
        <dbReference type="SAM" id="Phobius"/>
    </source>
</evidence>
<organism evidence="3 4">
    <name type="scientific">Cupriavidus metallidurans (strain ATCC 43123 / DSM 2839 / NBRC 102507 / CH34)</name>
    <name type="common">Ralstonia metallidurans</name>
    <dbReference type="NCBI Taxonomy" id="266264"/>
    <lineage>
        <taxon>Bacteria</taxon>
        <taxon>Pseudomonadati</taxon>
        <taxon>Pseudomonadota</taxon>
        <taxon>Betaproteobacteria</taxon>
        <taxon>Burkholderiales</taxon>
        <taxon>Burkholderiaceae</taxon>
        <taxon>Cupriavidus</taxon>
    </lineage>
</organism>
<dbReference type="AlphaFoldDB" id="Q1LJY9"/>
<dbReference type="Proteomes" id="UP000002429">
    <property type="component" value="Chromosome"/>
</dbReference>
<dbReference type="KEGG" id="rme:Rmet_2664"/>
<name>Q1LJY9_CUPMC</name>
<keyword evidence="4" id="KW-1185">Reference proteome</keyword>
<evidence type="ECO:0000313" key="4">
    <source>
        <dbReference type="Proteomes" id="UP000002429"/>
    </source>
</evidence>
<gene>
    <name evidence="3" type="ordered locus">Rmet_2664</name>
</gene>
<evidence type="ECO:0000313" key="3">
    <source>
        <dbReference type="EMBL" id="ABF09537.1"/>
    </source>
</evidence>
<sequence>MARRAGVTVRLGRCLDGCPRCGLRSRFVQEEGVTKSFAGTYYSCDANCGFASYPNVLIGCWGFSLLFFTSLMSTIRIITPGQPRRKSRSRESRSGGSVIDIRPGSLTRSFKAAVLPKELSFGVHFSYQR</sequence>
<proteinExistence type="predicted"/>